<reference evidence="1 2" key="1">
    <citation type="submission" date="2023-04" db="EMBL/GenBank/DDBJ databases">
        <title>Genome of Basidiobolus ranarum AG-B5.</title>
        <authorList>
            <person name="Stajich J.E."/>
            <person name="Carter-House D."/>
            <person name="Gryganskyi A."/>
        </authorList>
    </citation>
    <scope>NUCLEOTIDE SEQUENCE [LARGE SCALE GENOMIC DNA]</scope>
    <source>
        <strain evidence="1 2">AG-B5</strain>
    </source>
</reference>
<feature type="non-terminal residue" evidence="1">
    <location>
        <position position="566"/>
    </location>
</feature>
<gene>
    <name evidence="1" type="ORF">K7432_016385</name>
</gene>
<dbReference type="Proteomes" id="UP001479436">
    <property type="component" value="Unassembled WGS sequence"/>
</dbReference>
<evidence type="ECO:0000313" key="2">
    <source>
        <dbReference type="Proteomes" id="UP001479436"/>
    </source>
</evidence>
<organism evidence="1 2">
    <name type="scientific">Basidiobolus ranarum</name>
    <dbReference type="NCBI Taxonomy" id="34480"/>
    <lineage>
        <taxon>Eukaryota</taxon>
        <taxon>Fungi</taxon>
        <taxon>Fungi incertae sedis</taxon>
        <taxon>Zoopagomycota</taxon>
        <taxon>Entomophthoromycotina</taxon>
        <taxon>Basidiobolomycetes</taxon>
        <taxon>Basidiobolales</taxon>
        <taxon>Basidiobolaceae</taxon>
        <taxon>Basidiobolus</taxon>
    </lineage>
</organism>
<accession>A0ABR2VLN2</accession>
<proteinExistence type="predicted"/>
<name>A0ABR2VLN2_9FUNG</name>
<dbReference type="Gene3D" id="3.30.450.20">
    <property type="entry name" value="PAS domain"/>
    <property type="match status" value="1"/>
</dbReference>
<comment type="caution">
    <text evidence="1">The sequence shown here is derived from an EMBL/GenBank/DDBJ whole genome shotgun (WGS) entry which is preliminary data.</text>
</comment>
<protein>
    <submittedName>
        <fullName evidence="1">Uncharacterized protein</fullName>
    </submittedName>
</protein>
<sequence>MIFTENFNNNFSTTLLSSPITLESYLGYLGQPALILPYTSHTSISAISFPILYVNSILLNLCGINKVSTTCNFHDLILPKYRHTISAWLQEVTSSSSPSKNTCTVHLYQQQSVDEVNNLHSERKPWPSRRGIRIEWSAVYIKQIAVVLTGIVHSTGGSVEVSNELEPVIMMPKGIVPQFENNTKEEKEEPSKLSNDSWKNVPELVRILSGGGFAGEMLRNYDWNNTPLGPIVKWPQSFLTAASLCMASTLPMAVWWGPKFTIIYNDSYRGVAGQKHPAMFGKQGQIHWAEIWDDIGPKAELAMQGTNSYVEDNLLFMTRKGYLEETYITWSYIPIRKEDGTVGGFLNPYIEVTKRIISERRLKTIRDIGTEAAEAKSANEVCSSIGNVLLKNPYDVPFAVMYTHAVIHTDSSDELYDSALKEKASPNLLRLVQSIGMPDSHPSLFSEIRLSHPVSSHPLQEAVRSAHSTRKIVVFNIDQVFGEVPIRGWEAPARQVAVSPIIGNYKDGVLVVVVMGLNHMREYDEDYETFIELVCRQTGSAIVSGSAYEEEVRRFRELAAIDQAKT</sequence>
<dbReference type="EMBL" id="JASJQH010009551">
    <property type="protein sequence ID" value="KAK9679146.1"/>
    <property type="molecule type" value="Genomic_DNA"/>
</dbReference>
<keyword evidence="2" id="KW-1185">Reference proteome</keyword>
<evidence type="ECO:0000313" key="1">
    <source>
        <dbReference type="EMBL" id="KAK9679146.1"/>
    </source>
</evidence>